<evidence type="ECO:0000313" key="9">
    <source>
        <dbReference type="Proteomes" id="UP000277212"/>
    </source>
</evidence>
<comment type="similarity">
    <text evidence="1 6">Belongs to the aldehyde dehydrogenase family.</text>
</comment>
<protein>
    <recommendedName>
        <fullName evidence="3">aldehyde dehydrogenase (NAD(+))</fullName>
        <ecNumber evidence="3">1.2.1.3</ecNumber>
    </recommendedName>
</protein>
<dbReference type="InterPro" id="IPR016161">
    <property type="entry name" value="Ald_DH/histidinol_DH"/>
</dbReference>
<dbReference type="AlphaFoldDB" id="A0A3M2SP56"/>
<evidence type="ECO:0000313" key="8">
    <source>
        <dbReference type="EMBL" id="RMJ19340.1"/>
    </source>
</evidence>
<evidence type="ECO:0000256" key="1">
    <source>
        <dbReference type="ARBA" id="ARBA00009986"/>
    </source>
</evidence>
<evidence type="ECO:0000256" key="3">
    <source>
        <dbReference type="ARBA" id="ARBA00024226"/>
    </source>
</evidence>
<evidence type="ECO:0000259" key="7">
    <source>
        <dbReference type="Pfam" id="PF00171"/>
    </source>
</evidence>
<dbReference type="PROSITE" id="PS00687">
    <property type="entry name" value="ALDEHYDE_DEHYDR_GLU"/>
    <property type="match status" value="1"/>
</dbReference>
<proteinExistence type="inferred from homology"/>
<dbReference type="Gene3D" id="3.40.605.10">
    <property type="entry name" value="Aldehyde Dehydrogenase, Chain A, domain 1"/>
    <property type="match status" value="1"/>
</dbReference>
<feature type="domain" description="Aldehyde dehydrogenase" evidence="7">
    <location>
        <begin position="27"/>
        <end position="487"/>
    </location>
</feature>
<sequence length="492" mass="53822">MALTVKLETPVTGAYEQPIGLFINGQWVESVDKKKLEVVNPTTEEVITSVFEGTEKDVDLAVSAARKAFETTWKRFKPEDRGRLLYKLADLAEENKELLAAVESLDNGKSINNARGDVDMVIGCLRYYAGWADKIEGKTIDIAPDMFHYTRSEPLGVCGQIIPWNFPLLMFAWKIGPALATGNTVIMKTAEQTPLSGLVFTQFIQQAGFPPGVFNLVTGTGKVAGAAISSHMDIDKVAFTGSTVVGRQIMKAAAASNLKKVTLELGGKSPNIVFNDANLEETVDWVNFGIYFNHGQICCAGSRVFVQEGIYDKFLEAFKKRAQKNIVGDPFQEDTFQGPQVSQLQYDRVMSYIDSGKSDGATVVTGGGRIGEKGYFIQPTIFSDVRPDMKIMQEEIFGPVCSISKFKDEEEALRMAHDTTYGLAAAVHTQNLNTAIKMSNALQAGTVWVNCYNMLSHALPFGGYHESGIGRELGEAALANYTQNKSVAIRLG</sequence>
<dbReference type="InterPro" id="IPR029510">
    <property type="entry name" value="Ald_DH_CS_GLU"/>
</dbReference>
<organism evidence="8 9">
    <name type="scientific">Fusarium kuroshium</name>
    <dbReference type="NCBI Taxonomy" id="2010991"/>
    <lineage>
        <taxon>Eukaryota</taxon>
        <taxon>Fungi</taxon>
        <taxon>Dikarya</taxon>
        <taxon>Ascomycota</taxon>
        <taxon>Pezizomycotina</taxon>
        <taxon>Sordariomycetes</taxon>
        <taxon>Hypocreomycetidae</taxon>
        <taxon>Hypocreales</taxon>
        <taxon>Nectriaceae</taxon>
        <taxon>Fusarium</taxon>
        <taxon>Fusarium solani species complex</taxon>
    </lineage>
</organism>
<name>A0A3M2SP56_9HYPO</name>
<dbReference type="CDD" id="cd07091">
    <property type="entry name" value="ALDH_F1-2_Ald2-like"/>
    <property type="match status" value="1"/>
</dbReference>
<dbReference type="EC" id="1.2.1.3" evidence="3"/>
<evidence type="ECO:0000256" key="4">
    <source>
        <dbReference type="ARBA" id="ARBA00049194"/>
    </source>
</evidence>
<feature type="active site" evidence="5">
    <location>
        <position position="264"/>
    </location>
</feature>
<dbReference type="FunFam" id="3.40.309.10:FF:000001">
    <property type="entry name" value="Mitochondrial aldehyde dehydrogenase 2"/>
    <property type="match status" value="1"/>
</dbReference>
<evidence type="ECO:0000256" key="5">
    <source>
        <dbReference type="PROSITE-ProRule" id="PRU10007"/>
    </source>
</evidence>
<keyword evidence="9" id="KW-1185">Reference proteome</keyword>
<dbReference type="EMBL" id="NKUJ01000009">
    <property type="protein sequence ID" value="RMJ19340.1"/>
    <property type="molecule type" value="Genomic_DNA"/>
</dbReference>
<dbReference type="InterPro" id="IPR016160">
    <property type="entry name" value="Ald_DH_CS_CYS"/>
</dbReference>
<dbReference type="InterPro" id="IPR015590">
    <property type="entry name" value="Aldehyde_DH_dom"/>
</dbReference>
<comment type="catalytic activity">
    <reaction evidence="4">
        <text>an aldehyde + NAD(+) + H2O = a carboxylate + NADH + 2 H(+)</text>
        <dbReference type="Rhea" id="RHEA:16185"/>
        <dbReference type="ChEBI" id="CHEBI:15377"/>
        <dbReference type="ChEBI" id="CHEBI:15378"/>
        <dbReference type="ChEBI" id="CHEBI:17478"/>
        <dbReference type="ChEBI" id="CHEBI:29067"/>
        <dbReference type="ChEBI" id="CHEBI:57540"/>
        <dbReference type="ChEBI" id="CHEBI:57945"/>
        <dbReference type="EC" id="1.2.1.3"/>
    </reaction>
</comment>
<dbReference type="InterPro" id="IPR016163">
    <property type="entry name" value="Ald_DH_C"/>
</dbReference>
<dbReference type="OrthoDB" id="310895at2759"/>
<dbReference type="InterPro" id="IPR016162">
    <property type="entry name" value="Ald_DH_N"/>
</dbReference>
<comment type="caution">
    <text evidence="8">The sequence shown here is derived from an EMBL/GenBank/DDBJ whole genome shotgun (WGS) entry which is preliminary data.</text>
</comment>
<reference evidence="8 9" key="1">
    <citation type="submission" date="2017-06" db="EMBL/GenBank/DDBJ databases">
        <title>Comparative genomic analysis of Ambrosia Fusariam Clade fungi.</title>
        <authorList>
            <person name="Stajich J.E."/>
            <person name="Carrillo J."/>
            <person name="Kijimoto T."/>
            <person name="Eskalen A."/>
            <person name="O'Donnell K."/>
            <person name="Kasson M."/>
        </authorList>
    </citation>
    <scope>NUCLEOTIDE SEQUENCE [LARGE SCALE GENOMIC DNA]</scope>
    <source>
        <strain evidence="8">UCR3666</strain>
    </source>
</reference>
<evidence type="ECO:0000256" key="6">
    <source>
        <dbReference type="RuleBase" id="RU003345"/>
    </source>
</evidence>
<dbReference type="STRING" id="2010991.A0A3M2SP56"/>
<dbReference type="Gene3D" id="3.40.309.10">
    <property type="entry name" value="Aldehyde Dehydrogenase, Chain A, domain 2"/>
    <property type="match status" value="1"/>
</dbReference>
<keyword evidence="2 6" id="KW-0560">Oxidoreductase</keyword>
<dbReference type="PANTHER" id="PTHR11699">
    <property type="entry name" value="ALDEHYDE DEHYDROGENASE-RELATED"/>
    <property type="match status" value="1"/>
</dbReference>
<dbReference type="GO" id="GO:0004029">
    <property type="term" value="F:aldehyde dehydrogenase (NAD+) activity"/>
    <property type="evidence" value="ECO:0007669"/>
    <property type="project" value="UniProtKB-EC"/>
</dbReference>
<gene>
    <name evidence="8" type="ORF">CDV36_000963</name>
</gene>
<accession>A0A3M2SP56</accession>
<evidence type="ECO:0000256" key="2">
    <source>
        <dbReference type="ARBA" id="ARBA00023002"/>
    </source>
</evidence>
<dbReference type="SUPFAM" id="SSF53720">
    <property type="entry name" value="ALDH-like"/>
    <property type="match status" value="1"/>
</dbReference>
<dbReference type="Proteomes" id="UP000277212">
    <property type="component" value="Unassembled WGS sequence"/>
</dbReference>
<dbReference type="PROSITE" id="PS00070">
    <property type="entry name" value="ALDEHYDE_DEHYDR_CYS"/>
    <property type="match status" value="1"/>
</dbReference>
<dbReference type="Pfam" id="PF00171">
    <property type="entry name" value="Aldedh"/>
    <property type="match status" value="1"/>
</dbReference>
<dbReference type="FunFam" id="3.40.605.10:FF:000050">
    <property type="entry name" value="Aldehyde dehydrogenase, mitochondrial"/>
    <property type="match status" value="1"/>
</dbReference>
<dbReference type="GO" id="GO:0019413">
    <property type="term" value="P:acetate biosynthetic process"/>
    <property type="evidence" value="ECO:0007669"/>
    <property type="project" value="UniProtKB-ARBA"/>
</dbReference>